<evidence type="ECO:0000313" key="2">
    <source>
        <dbReference type="Proteomes" id="UP001230649"/>
    </source>
</evidence>
<protein>
    <submittedName>
        <fullName evidence="1">Uncharacterized protein</fullName>
    </submittedName>
</protein>
<gene>
    <name evidence="1" type="ORF">QFC20_006008</name>
</gene>
<evidence type="ECO:0000313" key="1">
    <source>
        <dbReference type="EMBL" id="KAJ9098298.1"/>
    </source>
</evidence>
<organism evidence="1 2">
    <name type="scientific">Naganishia adeliensis</name>
    <dbReference type="NCBI Taxonomy" id="92952"/>
    <lineage>
        <taxon>Eukaryota</taxon>
        <taxon>Fungi</taxon>
        <taxon>Dikarya</taxon>
        <taxon>Basidiomycota</taxon>
        <taxon>Agaricomycotina</taxon>
        <taxon>Tremellomycetes</taxon>
        <taxon>Filobasidiales</taxon>
        <taxon>Filobasidiaceae</taxon>
        <taxon>Naganishia</taxon>
    </lineage>
</organism>
<sequence>MLHSRCRSPWMDPNYYGLCVLGSYLPPSTRDPIHHTDPDDLDVHEITSLVIHRDAGILAPDVGSFILKHSFDIGPSSEFSFVVRDHISNINASLTIQILLDLARLIPKSPIIDDELDDERFYIIMSVKCTSSVLSCFTEILSSGDLPSMGFAITVDEKSITDEDMLHHLNALGDAFANNWCYVKTGSVNMHFLKIEAPIRVPYKVAKRLGYPTDKIEILLQGTLSPGHLRSNTGFQTHLATQIHFPELYDMDYLAEHRLINSYPCAHVRVPAGWVDLGL</sequence>
<accession>A0ACC2VGW5</accession>
<dbReference type="Proteomes" id="UP001230649">
    <property type="component" value="Unassembled WGS sequence"/>
</dbReference>
<name>A0ACC2VGW5_9TREE</name>
<comment type="caution">
    <text evidence="1">The sequence shown here is derived from an EMBL/GenBank/DDBJ whole genome shotgun (WGS) entry which is preliminary data.</text>
</comment>
<reference evidence="1" key="1">
    <citation type="submission" date="2023-04" db="EMBL/GenBank/DDBJ databases">
        <title>Draft Genome sequencing of Naganishia species isolated from polar environments using Oxford Nanopore Technology.</title>
        <authorList>
            <person name="Leo P."/>
            <person name="Venkateswaran K."/>
        </authorList>
    </citation>
    <scope>NUCLEOTIDE SEQUENCE</scope>
    <source>
        <strain evidence="1">MNA-CCFEE 5262</strain>
    </source>
</reference>
<keyword evidence="2" id="KW-1185">Reference proteome</keyword>
<proteinExistence type="predicted"/>
<dbReference type="EMBL" id="JASBWS010000095">
    <property type="protein sequence ID" value="KAJ9098298.1"/>
    <property type="molecule type" value="Genomic_DNA"/>
</dbReference>